<keyword evidence="1" id="KW-0472">Membrane</keyword>
<dbReference type="Pfam" id="PF11174">
    <property type="entry name" value="DUF2970"/>
    <property type="match status" value="1"/>
</dbReference>
<evidence type="ECO:0008006" key="3">
    <source>
        <dbReference type="Google" id="ProtNLM"/>
    </source>
</evidence>
<accession>A0A3B0Y8R6</accession>
<sequence length="76" mass="8192">MMQQDKSSPRGQSLFSVFRSVSASMFGVQSSKKHAEDFTKGSAKDYIIVGLVATVLFVLTIWGLVKLVVSVVAQPG</sequence>
<reference evidence="2" key="1">
    <citation type="submission" date="2018-06" db="EMBL/GenBank/DDBJ databases">
        <authorList>
            <person name="Zhirakovskaya E."/>
        </authorList>
    </citation>
    <scope>NUCLEOTIDE SEQUENCE</scope>
</reference>
<evidence type="ECO:0000313" key="2">
    <source>
        <dbReference type="EMBL" id="VAW72773.1"/>
    </source>
</evidence>
<name>A0A3B0Y8R6_9ZZZZ</name>
<feature type="transmembrane region" description="Helical" evidence="1">
    <location>
        <begin position="47"/>
        <end position="73"/>
    </location>
</feature>
<dbReference type="AlphaFoldDB" id="A0A3B0Y8R6"/>
<evidence type="ECO:0000256" key="1">
    <source>
        <dbReference type="SAM" id="Phobius"/>
    </source>
</evidence>
<organism evidence="2">
    <name type="scientific">hydrothermal vent metagenome</name>
    <dbReference type="NCBI Taxonomy" id="652676"/>
    <lineage>
        <taxon>unclassified sequences</taxon>
        <taxon>metagenomes</taxon>
        <taxon>ecological metagenomes</taxon>
    </lineage>
</organism>
<keyword evidence="1" id="KW-0812">Transmembrane</keyword>
<protein>
    <recommendedName>
        <fullName evidence="3">DUF2970 domain-containing protein</fullName>
    </recommendedName>
</protein>
<proteinExistence type="predicted"/>
<keyword evidence="1" id="KW-1133">Transmembrane helix</keyword>
<gene>
    <name evidence="2" type="ORF">MNBD_GAMMA13-714</name>
</gene>
<dbReference type="InterPro" id="IPR021344">
    <property type="entry name" value="DUF2970"/>
</dbReference>
<dbReference type="EMBL" id="UOFK01000022">
    <property type="protein sequence ID" value="VAW72773.1"/>
    <property type="molecule type" value="Genomic_DNA"/>
</dbReference>